<comment type="similarity">
    <text evidence="6 7">Belongs to the class I-like SAM-binding methyltransferase superfamily. C5-methyltransferase family.</text>
</comment>
<proteinExistence type="inferred from homology"/>
<dbReference type="Pfam" id="PF00145">
    <property type="entry name" value="DNA_methylase"/>
    <property type="match status" value="1"/>
</dbReference>
<keyword evidence="10" id="KW-1185">Reference proteome</keyword>
<dbReference type="EMBL" id="JAGQDC010000001">
    <property type="protein sequence ID" value="MCL1027477.1"/>
    <property type="molecule type" value="Genomic_DNA"/>
</dbReference>
<evidence type="ECO:0000256" key="2">
    <source>
        <dbReference type="ARBA" id="ARBA00022679"/>
    </source>
</evidence>
<evidence type="ECO:0000256" key="3">
    <source>
        <dbReference type="ARBA" id="ARBA00022691"/>
    </source>
</evidence>
<evidence type="ECO:0000256" key="7">
    <source>
        <dbReference type="RuleBase" id="RU000416"/>
    </source>
</evidence>
<dbReference type="PANTHER" id="PTHR10629">
    <property type="entry name" value="CYTOSINE-SPECIFIC METHYLTRANSFERASE"/>
    <property type="match status" value="1"/>
</dbReference>
<evidence type="ECO:0000256" key="5">
    <source>
        <dbReference type="ARBA" id="ARBA00047422"/>
    </source>
</evidence>
<dbReference type="InterPro" id="IPR018117">
    <property type="entry name" value="C5_DNA_meth_AS"/>
</dbReference>
<dbReference type="PRINTS" id="PR00105">
    <property type="entry name" value="C5METTRFRASE"/>
</dbReference>
<dbReference type="SUPFAM" id="SSF53335">
    <property type="entry name" value="S-adenosyl-L-methionine-dependent methyltransferases"/>
    <property type="match status" value="1"/>
</dbReference>
<keyword evidence="4" id="KW-0680">Restriction system</keyword>
<feature type="active site" evidence="6">
    <location>
        <position position="109"/>
    </location>
</feature>
<keyword evidence="1 6" id="KW-0489">Methyltransferase</keyword>
<dbReference type="PROSITE" id="PS51679">
    <property type="entry name" value="SAM_MT_C5"/>
    <property type="match status" value="1"/>
</dbReference>
<reference evidence="9" key="1">
    <citation type="submission" date="2021-04" db="EMBL/GenBank/DDBJ databases">
        <title>Genome sequence of Serratia sp. arafor3.</title>
        <authorList>
            <person name="Besaury L."/>
        </authorList>
    </citation>
    <scope>NUCLEOTIDE SEQUENCE</scope>
    <source>
        <strain evidence="9">Arafor3</strain>
    </source>
</reference>
<keyword evidence="2 6" id="KW-0808">Transferase</keyword>
<dbReference type="InterPro" id="IPR050390">
    <property type="entry name" value="C5-Methyltransferase"/>
</dbReference>
<evidence type="ECO:0000313" key="9">
    <source>
        <dbReference type="EMBL" id="MCL1027477.1"/>
    </source>
</evidence>
<dbReference type="Proteomes" id="UP001165275">
    <property type="component" value="Unassembled WGS sequence"/>
</dbReference>
<accession>A0ABT0K639</accession>
<sequence>MYMYVYGTVVKLSNFFINFIEFIEVYMVRPIGIDLFSGAGGMSLGFEKAGFDIAASVEIDPIHCATHRYNFPLCTTICSSVENLSGNDIRKLASLEGKEIDVVFGGAPCQGFSLIGKRALDDPRNQLVSHFVRLVNELSPKYCVFENVKGLTIGKHAKFLSEIIESLNEAGYKVLTPYKVLNASKFGVPQSRERLFLIAAKRGQELPSYPQSVEHSVTVGEAISDLPDADTFPELKKQDFVQTNWTTKSKYARILRGLEKDKNDYGYERDFNKSLLSSSLRTEHTQLSQDRFIATPNGETEPVSRFRKLDLNGLCNTLRAGTDSARGAFTSPRPIHPTLPRVITVREAARLHSYPDWFRFHSTKWHGFRQLGNSVPPYLARAVASVIIDKLNITPTKPENVVKLVDDWLLTVDMKTAAKLFEVPADTIAQRTRKEKKETINE</sequence>
<dbReference type="NCBIfam" id="TIGR00675">
    <property type="entry name" value="dcm"/>
    <property type="match status" value="1"/>
</dbReference>
<dbReference type="PROSITE" id="PS00094">
    <property type="entry name" value="C5_MTASE_1"/>
    <property type="match status" value="1"/>
</dbReference>
<evidence type="ECO:0000256" key="1">
    <source>
        <dbReference type="ARBA" id="ARBA00022603"/>
    </source>
</evidence>
<dbReference type="Gene3D" id="3.40.50.150">
    <property type="entry name" value="Vaccinia Virus protein VP39"/>
    <property type="match status" value="1"/>
</dbReference>
<organism evidence="9 10">
    <name type="scientific">Serratia silvae</name>
    <dbReference type="NCBI Taxonomy" id="2824122"/>
    <lineage>
        <taxon>Bacteria</taxon>
        <taxon>Pseudomonadati</taxon>
        <taxon>Pseudomonadota</taxon>
        <taxon>Gammaproteobacteria</taxon>
        <taxon>Enterobacterales</taxon>
        <taxon>Yersiniaceae</taxon>
        <taxon>Serratia</taxon>
    </lineage>
</organism>
<keyword evidence="3 6" id="KW-0949">S-adenosyl-L-methionine</keyword>
<dbReference type="InterPro" id="IPR001525">
    <property type="entry name" value="C5_MeTfrase"/>
</dbReference>
<dbReference type="GO" id="GO:0008168">
    <property type="term" value="F:methyltransferase activity"/>
    <property type="evidence" value="ECO:0007669"/>
    <property type="project" value="UniProtKB-KW"/>
</dbReference>
<comment type="caution">
    <text evidence="9">The sequence shown here is derived from an EMBL/GenBank/DDBJ whole genome shotgun (WGS) entry which is preliminary data.</text>
</comment>
<gene>
    <name evidence="9" type="ORF">KAJ71_00240</name>
</gene>
<evidence type="ECO:0000256" key="8">
    <source>
        <dbReference type="RuleBase" id="RU000417"/>
    </source>
</evidence>
<dbReference type="EC" id="2.1.1.37" evidence="8"/>
<evidence type="ECO:0000256" key="4">
    <source>
        <dbReference type="ARBA" id="ARBA00022747"/>
    </source>
</evidence>
<comment type="catalytic activity">
    <reaction evidence="5 8">
        <text>a 2'-deoxycytidine in DNA + S-adenosyl-L-methionine = a 5-methyl-2'-deoxycytidine in DNA + S-adenosyl-L-homocysteine + H(+)</text>
        <dbReference type="Rhea" id="RHEA:13681"/>
        <dbReference type="Rhea" id="RHEA-COMP:11369"/>
        <dbReference type="Rhea" id="RHEA-COMP:11370"/>
        <dbReference type="ChEBI" id="CHEBI:15378"/>
        <dbReference type="ChEBI" id="CHEBI:57856"/>
        <dbReference type="ChEBI" id="CHEBI:59789"/>
        <dbReference type="ChEBI" id="CHEBI:85452"/>
        <dbReference type="ChEBI" id="CHEBI:85454"/>
        <dbReference type="EC" id="2.1.1.37"/>
    </reaction>
</comment>
<dbReference type="PANTHER" id="PTHR10629:SF52">
    <property type="entry name" value="DNA (CYTOSINE-5)-METHYLTRANSFERASE 1"/>
    <property type="match status" value="1"/>
</dbReference>
<name>A0ABT0K639_9GAMM</name>
<dbReference type="GO" id="GO:0032259">
    <property type="term" value="P:methylation"/>
    <property type="evidence" value="ECO:0007669"/>
    <property type="project" value="UniProtKB-KW"/>
</dbReference>
<protein>
    <recommendedName>
        <fullName evidence="8">Cytosine-specific methyltransferase</fullName>
        <ecNumber evidence="8">2.1.1.37</ecNumber>
    </recommendedName>
</protein>
<evidence type="ECO:0000313" key="10">
    <source>
        <dbReference type="Proteomes" id="UP001165275"/>
    </source>
</evidence>
<dbReference type="InterPro" id="IPR029063">
    <property type="entry name" value="SAM-dependent_MTases_sf"/>
</dbReference>
<dbReference type="InterPro" id="IPR031303">
    <property type="entry name" value="C5_meth_CS"/>
</dbReference>
<dbReference type="PROSITE" id="PS00095">
    <property type="entry name" value="C5_MTASE_2"/>
    <property type="match status" value="1"/>
</dbReference>
<dbReference type="Gene3D" id="3.90.120.10">
    <property type="entry name" value="DNA Methylase, subunit A, domain 2"/>
    <property type="match status" value="1"/>
</dbReference>
<dbReference type="RefSeq" id="WP_248943836.1">
    <property type="nucleotide sequence ID" value="NZ_CBCSGY010000028.1"/>
</dbReference>
<evidence type="ECO:0000256" key="6">
    <source>
        <dbReference type="PROSITE-ProRule" id="PRU01016"/>
    </source>
</evidence>